<dbReference type="Pfam" id="PF01363">
    <property type="entry name" value="FYVE"/>
    <property type="match status" value="1"/>
</dbReference>
<organism evidence="7 8">
    <name type="scientific">Parastrongyloides trichosuri</name>
    <name type="common">Possum-specific nematode worm</name>
    <dbReference type="NCBI Taxonomy" id="131310"/>
    <lineage>
        <taxon>Eukaryota</taxon>
        <taxon>Metazoa</taxon>
        <taxon>Ecdysozoa</taxon>
        <taxon>Nematoda</taxon>
        <taxon>Chromadorea</taxon>
        <taxon>Rhabditida</taxon>
        <taxon>Tylenchina</taxon>
        <taxon>Panagrolaimomorpha</taxon>
        <taxon>Strongyloidoidea</taxon>
        <taxon>Strongyloididae</taxon>
        <taxon>Parastrongyloides</taxon>
    </lineage>
</organism>
<dbReference type="GO" id="GO:0044878">
    <property type="term" value="P:mitotic cytokinesis checkpoint signaling"/>
    <property type="evidence" value="ECO:0007669"/>
    <property type="project" value="TreeGrafter"/>
</dbReference>
<dbReference type="STRING" id="131310.A0A0N4Z0E4"/>
<dbReference type="PANTHER" id="PTHR46603:SF1">
    <property type="entry name" value="ABSCISSION_NOCUT CHECKPOINT REGULATOR"/>
    <property type="match status" value="1"/>
</dbReference>
<dbReference type="GO" id="GO:0032266">
    <property type="term" value="F:phosphatidylinositol-3-phosphate binding"/>
    <property type="evidence" value="ECO:0007669"/>
    <property type="project" value="TreeGrafter"/>
</dbReference>
<keyword evidence="3" id="KW-0862">Zinc</keyword>
<dbReference type="InterPro" id="IPR000306">
    <property type="entry name" value="Znf_FYVE"/>
</dbReference>
<dbReference type="SMART" id="SM00064">
    <property type="entry name" value="FYVE"/>
    <property type="match status" value="1"/>
</dbReference>
<dbReference type="InterPro" id="IPR013083">
    <property type="entry name" value="Znf_RING/FYVE/PHD"/>
</dbReference>
<evidence type="ECO:0000256" key="3">
    <source>
        <dbReference type="ARBA" id="ARBA00022833"/>
    </source>
</evidence>
<protein>
    <submittedName>
        <fullName evidence="8">FYVE-type domain-containing protein</fullName>
    </submittedName>
</protein>
<feature type="coiled-coil region" evidence="5">
    <location>
        <begin position="118"/>
        <end position="145"/>
    </location>
</feature>
<dbReference type="AlphaFoldDB" id="A0A0N4Z0E4"/>
<dbReference type="GO" id="GO:0005813">
    <property type="term" value="C:centrosome"/>
    <property type="evidence" value="ECO:0007669"/>
    <property type="project" value="TreeGrafter"/>
</dbReference>
<evidence type="ECO:0000256" key="2">
    <source>
        <dbReference type="ARBA" id="ARBA00022771"/>
    </source>
</evidence>
<evidence type="ECO:0000313" key="8">
    <source>
        <dbReference type="WBParaSite" id="PTRK_0000017700.1"/>
    </source>
</evidence>
<dbReference type="PANTHER" id="PTHR46603">
    <property type="entry name" value="ABSCISSION/NOCUT CHECKPOINT REGULATOR"/>
    <property type="match status" value="1"/>
</dbReference>
<reference evidence="8" key="1">
    <citation type="submission" date="2017-02" db="UniProtKB">
        <authorList>
            <consortium name="WormBaseParasite"/>
        </authorList>
    </citation>
    <scope>IDENTIFICATION</scope>
</reference>
<name>A0A0N4Z0E4_PARTI</name>
<evidence type="ECO:0000256" key="1">
    <source>
        <dbReference type="ARBA" id="ARBA00022723"/>
    </source>
</evidence>
<sequence>MACTGCMQQFTMFRKEHGCSNCAFGFCDKCLNKKIIIEKFSSKPVTVCGPCYEKLSAEKDKSNATVTISDLPLNNVKKRTEKSSDVLNSEKWWGNDVLPPPSFRQQYSNPSVFEGRAIKKAITSKTKAQKEIEDIEERLAKLRGVDVEQIRYPRLMVTNEGFEPDEGDDVNVEEILDELNREKCIVKNNSSVEVSNVSNDLDNTNNVQQGYQKVKTEIKKIKKENVNEDEAKLVDKDENIQNKSEVPKKNSFMKLFFKNKR</sequence>
<dbReference type="InterPro" id="IPR011011">
    <property type="entry name" value="Znf_FYVE_PHD"/>
</dbReference>
<dbReference type="InterPro" id="IPR017455">
    <property type="entry name" value="Znf_FYVE-rel"/>
</dbReference>
<dbReference type="GO" id="GO:0030496">
    <property type="term" value="C:midbody"/>
    <property type="evidence" value="ECO:0007669"/>
    <property type="project" value="TreeGrafter"/>
</dbReference>
<dbReference type="Proteomes" id="UP000038045">
    <property type="component" value="Unplaced"/>
</dbReference>
<dbReference type="Gene3D" id="3.30.40.10">
    <property type="entry name" value="Zinc/RING finger domain, C3HC4 (zinc finger)"/>
    <property type="match status" value="1"/>
</dbReference>
<dbReference type="GO" id="GO:0009838">
    <property type="term" value="P:abscission"/>
    <property type="evidence" value="ECO:0007669"/>
    <property type="project" value="TreeGrafter"/>
</dbReference>
<evidence type="ECO:0000256" key="5">
    <source>
        <dbReference type="SAM" id="Coils"/>
    </source>
</evidence>
<evidence type="ECO:0000313" key="7">
    <source>
        <dbReference type="Proteomes" id="UP000038045"/>
    </source>
</evidence>
<dbReference type="WBParaSite" id="PTRK_0000017700.1">
    <property type="protein sequence ID" value="PTRK_0000017700.1"/>
    <property type="gene ID" value="PTRK_0000017700"/>
</dbReference>
<feature type="domain" description="FYVE-type" evidence="6">
    <location>
        <begin position="1"/>
        <end position="56"/>
    </location>
</feature>
<keyword evidence="1" id="KW-0479">Metal-binding</keyword>
<dbReference type="GO" id="GO:0032154">
    <property type="term" value="C:cleavage furrow"/>
    <property type="evidence" value="ECO:0007669"/>
    <property type="project" value="TreeGrafter"/>
</dbReference>
<dbReference type="SUPFAM" id="SSF57903">
    <property type="entry name" value="FYVE/PHD zinc finger"/>
    <property type="match status" value="1"/>
</dbReference>
<keyword evidence="5" id="KW-0175">Coiled coil</keyword>
<accession>A0A0N4Z0E4</accession>
<dbReference type="PROSITE" id="PS50178">
    <property type="entry name" value="ZF_FYVE"/>
    <property type="match status" value="1"/>
</dbReference>
<keyword evidence="2 4" id="KW-0863">Zinc-finger</keyword>
<dbReference type="GO" id="GO:0008270">
    <property type="term" value="F:zinc ion binding"/>
    <property type="evidence" value="ECO:0007669"/>
    <property type="project" value="UniProtKB-KW"/>
</dbReference>
<proteinExistence type="predicted"/>
<keyword evidence="7" id="KW-1185">Reference proteome</keyword>
<evidence type="ECO:0000256" key="4">
    <source>
        <dbReference type="PROSITE-ProRule" id="PRU00091"/>
    </source>
</evidence>
<evidence type="ECO:0000259" key="6">
    <source>
        <dbReference type="PROSITE" id="PS50178"/>
    </source>
</evidence>